<evidence type="ECO:0000256" key="11">
    <source>
        <dbReference type="ARBA" id="ARBA00048988"/>
    </source>
</evidence>
<dbReference type="Pfam" id="PF04851">
    <property type="entry name" value="ResIII"/>
    <property type="match status" value="1"/>
</dbReference>
<dbReference type="InterPro" id="IPR036388">
    <property type="entry name" value="WH-like_DNA-bd_sf"/>
</dbReference>
<comment type="subunit">
    <text evidence="12">Component of the replication restart primosome.</text>
</comment>
<keyword evidence="1 12" id="KW-0639">Primosome</keyword>
<gene>
    <name evidence="12 15" type="primary">priA</name>
    <name evidence="15" type="ORF">ENN50_01270</name>
</gene>
<comment type="function">
    <text evidence="12">Initiates the restart of stalled replication forks, which reloads the replicative helicase on sites other than the origin of replication. Recognizes and binds to abandoned replication forks and remodels them to uncover a helicase loading site. Promotes assembly of the primosome at these replication forks.</text>
</comment>
<accession>A0A831WU42</accession>
<dbReference type="EMBL" id="DSBW01000028">
    <property type="protein sequence ID" value="HED30326.1"/>
    <property type="molecule type" value="Genomic_DNA"/>
</dbReference>
<dbReference type="Gene3D" id="3.40.1440.60">
    <property type="entry name" value="PriA, 3(prime) DNA-binding domain"/>
    <property type="match status" value="1"/>
</dbReference>
<evidence type="ECO:0000313" key="15">
    <source>
        <dbReference type="EMBL" id="HED30326.1"/>
    </source>
</evidence>
<dbReference type="PROSITE" id="PS51194">
    <property type="entry name" value="HELICASE_CTER"/>
    <property type="match status" value="1"/>
</dbReference>
<comment type="catalytic activity">
    <reaction evidence="12">
        <text>Couples ATP hydrolysis with the unwinding of duplex DNA by translocating in the 3'-5' direction.</text>
        <dbReference type="EC" id="5.6.2.4"/>
    </reaction>
</comment>
<evidence type="ECO:0000256" key="8">
    <source>
        <dbReference type="ARBA" id="ARBA00022840"/>
    </source>
</evidence>
<keyword evidence="3 12" id="KW-0479">Metal-binding</keyword>
<dbReference type="Pfam" id="PF18074">
    <property type="entry name" value="PriA_C"/>
    <property type="match status" value="1"/>
</dbReference>
<keyword evidence="2 12" id="KW-0235">DNA replication</keyword>
<dbReference type="Pfam" id="PF18319">
    <property type="entry name" value="Zn_ribbon_PriA"/>
    <property type="match status" value="1"/>
</dbReference>
<dbReference type="NCBIfam" id="TIGR00595">
    <property type="entry name" value="priA"/>
    <property type="match status" value="1"/>
</dbReference>
<keyword evidence="7 12" id="KW-0862">Zinc</keyword>
<feature type="domain" description="Helicase ATP-binding" evidence="13">
    <location>
        <begin position="288"/>
        <end position="454"/>
    </location>
</feature>
<dbReference type="Pfam" id="PF17764">
    <property type="entry name" value="PriA_3primeBD"/>
    <property type="match status" value="1"/>
</dbReference>
<dbReference type="InterPro" id="IPR041236">
    <property type="entry name" value="PriA_C"/>
</dbReference>
<dbReference type="GO" id="GO:0003677">
    <property type="term" value="F:DNA binding"/>
    <property type="evidence" value="ECO:0007669"/>
    <property type="project" value="UniProtKB-UniRule"/>
</dbReference>
<dbReference type="GO" id="GO:0006269">
    <property type="term" value="P:DNA replication, synthesis of primer"/>
    <property type="evidence" value="ECO:0007669"/>
    <property type="project" value="UniProtKB-KW"/>
</dbReference>
<dbReference type="SUPFAM" id="SSF46785">
    <property type="entry name" value="Winged helix' DNA-binding domain"/>
    <property type="match status" value="1"/>
</dbReference>
<proteinExistence type="inferred from homology"/>
<evidence type="ECO:0000259" key="14">
    <source>
        <dbReference type="PROSITE" id="PS51194"/>
    </source>
</evidence>
<dbReference type="PANTHER" id="PTHR30580:SF0">
    <property type="entry name" value="PRIMOSOMAL PROTEIN N"/>
    <property type="match status" value="1"/>
</dbReference>
<evidence type="ECO:0000256" key="7">
    <source>
        <dbReference type="ARBA" id="ARBA00022833"/>
    </source>
</evidence>
<keyword evidence="9 12" id="KW-0238">DNA-binding</keyword>
<feature type="binding site" evidence="12">
    <location>
        <position position="554"/>
    </location>
    <ligand>
        <name>Zn(2+)</name>
        <dbReference type="ChEBI" id="CHEBI:29105"/>
        <label>1</label>
    </ligand>
</feature>
<evidence type="ECO:0000256" key="6">
    <source>
        <dbReference type="ARBA" id="ARBA00022806"/>
    </source>
</evidence>
<dbReference type="GO" id="GO:1990077">
    <property type="term" value="C:primosome complex"/>
    <property type="evidence" value="ECO:0007669"/>
    <property type="project" value="UniProtKB-UniRule"/>
</dbReference>
<feature type="domain" description="Helicase C-terminal" evidence="14">
    <location>
        <begin position="549"/>
        <end position="706"/>
    </location>
</feature>
<feature type="binding site" evidence="12">
    <location>
        <position position="541"/>
    </location>
    <ligand>
        <name>Zn(2+)</name>
        <dbReference type="ChEBI" id="CHEBI:29105"/>
        <label>2</label>
    </ligand>
</feature>
<keyword evidence="4 12" id="KW-0547">Nucleotide-binding</keyword>
<dbReference type="GO" id="GO:0006302">
    <property type="term" value="P:double-strand break repair"/>
    <property type="evidence" value="ECO:0007669"/>
    <property type="project" value="InterPro"/>
</dbReference>
<dbReference type="AlphaFoldDB" id="A0A831WU42"/>
<keyword evidence="8 12" id="KW-0067">ATP-binding</keyword>
<comment type="cofactor">
    <cofactor evidence="12">
        <name>Zn(2+)</name>
        <dbReference type="ChEBI" id="CHEBI:29105"/>
    </cofactor>
    <text evidence="12">Binds 2 zinc ions per subunit.</text>
</comment>
<dbReference type="FunFam" id="3.40.50.300:FF:000489">
    <property type="entry name" value="Primosome assembly protein PriA"/>
    <property type="match status" value="1"/>
</dbReference>
<keyword evidence="5 12" id="KW-0378">Hydrolase</keyword>
<dbReference type="Gene3D" id="1.10.10.10">
    <property type="entry name" value="Winged helix-like DNA-binding domain superfamily/Winged helix DNA-binding domain"/>
    <property type="match status" value="1"/>
</dbReference>
<organism evidence="15">
    <name type="scientific">Prosthecochloris aestuarii</name>
    <dbReference type="NCBI Taxonomy" id="1102"/>
    <lineage>
        <taxon>Bacteria</taxon>
        <taxon>Pseudomonadati</taxon>
        <taxon>Chlorobiota</taxon>
        <taxon>Chlorobiia</taxon>
        <taxon>Chlorobiales</taxon>
        <taxon>Chlorobiaceae</taxon>
        <taxon>Prosthecochloris</taxon>
    </lineage>
</organism>
<dbReference type="InterPro" id="IPR027417">
    <property type="entry name" value="P-loop_NTPase"/>
</dbReference>
<dbReference type="InterPro" id="IPR041222">
    <property type="entry name" value="PriA_3primeBD"/>
</dbReference>
<dbReference type="GO" id="GO:0005524">
    <property type="term" value="F:ATP binding"/>
    <property type="evidence" value="ECO:0007669"/>
    <property type="project" value="UniProtKB-UniRule"/>
</dbReference>
<dbReference type="GO" id="GO:0043138">
    <property type="term" value="F:3'-5' DNA helicase activity"/>
    <property type="evidence" value="ECO:0007669"/>
    <property type="project" value="UniProtKB-EC"/>
</dbReference>
<dbReference type="PANTHER" id="PTHR30580">
    <property type="entry name" value="PRIMOSOMAL PROTEIN N"/>
    <property type="match status" value="1"/>
</dbReference>
<evidence type="ECO:0000256" key="12">
    <source>
        <dbReference type="HAMAP-Rule" id="MF_00983"/>
    </source>
</evidence>
<dbReference type="InterPro" id="IPR005259">
    <property type="entry name" value="PriA"/>
</dbReference>
<dbReference type="GO" id="GO:0006270">
    <property type="term" value="P:DNA replication initiation"/>
    <property type="evidence" value="ECO:0007669"/>
    <property type="project" value="TreeGrafter"/>
</dbReference>
<reference evidence="15" key="1">
    <citation type="journal article" date="2020" name="mSystems">
        <title>Genome- and Community-Level Interaction Insights into Carbon Utilization and Element Cycling Functions of Hydrothermarchaeota in Hydrothermal Sediment.</title>
        <authorList>
            <person name="Zhou Z."/>
            <person name="Liu Y."/>
            <person name="Xu W."/>
            <person name="Pan J."/>
            <person name="Luo Z.H."/>
            <person name="Li M."/>
        </authorList>
    </citation>
    <scope>NUCLEOTIDE SEQUENCE [LARGE SCALE GENOMIC DNA]</scope>
    <source>
        <strain evidence="15">SpSt-1181</strain>
    </source>
</reference>
<comment type="similarity">
    <text evidence="12">Belongs to the helicase family. PriA subfamily.</text>
</comment>
<feature type="binding site" evidence="12">
    <location>
        <position position="523"/>
    </location>
    <ligand>
        <name>Zn(2+)</name>
        <dbReference type="ChEBI" id="CHEBI:29105"/>
        <label>2</label>
    </ligand>
</feature>
<dbReference type="EC" id="5.6.2.4" evidence="12"/>
<dbReference type="GO" id="GO:0016787">
    <property type="term" value="F:hydrolase activity"/>
    <property type="evidence" value="ECO:0007669"/>
    <property type="project" value="UniProtKB-KW"/>
</dbReference>
<dbReference type="InterPro" id="IPR001650">
    <property type="entry name" value="Helicase_C-like"/>
</dbReference>
<dbReference type="CDD" id="cd18804">
    <property type="entry name" value="SF2_C_priA"/>
    <property type="match status" value="1"/>
</dbReference>
<dbReference type="SUPFAM" id="SSF52540">
    <property type="entry name" value="P-loop containing nucleoside triphosphate hydrolases"/>
    <property type="match status" value="2"/>
</dbReference>
<dbReference type="SMART" id="SM00487">
    <property type="entry name" value="DEXDc"/>
    <property type="match status" value="1"/>
</dbReference>
<evidence type="ECO:0000259" key="13">
    <source>
        <dbReference type="PROSITE" id="PS51192"/>
    </source>
</evidence>
<dbReference type="InterPro" id="IPR040498">
    <property type="entry name" value="PriA_CRR"/>
</dbReference>
<evidence type="ECO:0000256" key="10">
    <source>
        <dbReference type="ARBA" id="ARBA00023235"/>
    </source>
</evidence>
<dbReference type="PROSITE" id="PS51192">
    <property type="entry name" value="HELICASE_ATP_BIND_1"/>
    <property type="match status" value="1"/>
</dbReference>
<keyword evidence="6 12" id="KW-0347">Helicase</keyword>
<dbReference type="SMART" id="SM00490">
    <property type="entry name" value="HELICc"/>
    <property type="match status" value="1"/>
</dbReference>
<dbReference type="InterPro" id="IPR036390">
    <property type="entry name" value="WH_DNA-bd_sf"/>
</dbReference>
<dbReference type="Proteomes" id="UP000886335">
    <property type="component" value="Unassembled WGS sequence"/>
</dbReference>
<dbReference type="Gene3D" id="3.40.50.300">
    <property type="entry name" value="P-loop containing nucleotide triphosphate hydrolases"/>
    <property type="match status" value="2"/>
</dbReference>
<dbReference type="HAMAP" id="MF_00983">
    <property type="entry name" value="PriA"/>
    <property type="match status" value="1"/>
</dbReference>
<dbReference type="InterPro" id="IPR042115">
    <property type="entry name" value="PriA_3primeBD_sf"/>
</dbReference>
<sequence>MLALVYAENHLHDIPLRAIADPSLEEDLQPGSQILFSPSGSRKSLIGYIFSLENTDSEENTVHGRITDILNGGIPVLSPVTLKLAMWISDYYMARPIEAIHAMLPAPLKTTVQDTVKLSSFRLQAGQPKITTTRLRKKILEELAKDPGMTVRRLEKKLGRKDLYRTLGIMEEAGLLTIRKKFPSSAPRTATAYRLNAQMADTAEELCCRAPKQLETLRQLREAPEGHLLAAAHGVNRSVLKTLEEKGLAERITIELHPSFDRSFDVPGRPVKALTQRQQEVLSEITSAFQTGGFHAYLLHGVTGSGKTIVYIELLKKVLAAGKNAIVLVPEISLTPQTAARFRHHFGDTVQILHSAMSKREKYEAWQRLRRGQARIALGARSTVFAPLENVGAIIVDEEHDQAYKQDRTPRYHGRDTAVMRAKLEQAICILGSATPAFESYHNALNGKYRLLELPERVDNADMPVIKVVPMQENRRITASLTEILYLEIKKRLERNEQVILLQNRRGFAGSVVCEECGHIPLCPHCNVPMVYHAAAHQLRCHYCGNAGMFHERCDRCGSDHLMYKSSGTERIAEELRQLFPDERILRMDVDTTSVKGAHAMILKEFHDKQARILLGTQMVAKGLDFPDVSLVGVLLADIGLHMPDFRASERLFALLMQVAGRAGRASIPGEVFIQAYNTDHPLFRLLLEGSYRTFYHHEMTSRTELRYPPLSRMIAIEFSSEDEHAAETAAEEFIDHMATAAASGNFTMLGPAPAGMARLKGRYRYQVLIKQSSGRIRPDVLKNLQYEMMGRWQKNGLSVTIDVDPQHLM</sequence>
<evidence type="ECO:0000256" key="9">
    <source>
        <dbReference type="ARBA" id="ARBA00023125"/>
    </source>
</evidence>
<evidence type="ECO:0000256" key="3">
    <source>
        <dbReference type="ARBA" id="ARBA00022723"/>
    </source>
</evidence>
<dbReference type="GO" id="GO:0008270">
    <property type="term" value="F:zinc ion binding"/>
    <property type="evidence" value="ECO:0007669"/>
    <property type="project" value="UniProtKB-UniRule"/>
</dbReference>
<feature type="binding site" evidence="12">
    <location>
        <position position="514"/>
    </location>
    <ligand>
        <name>Zn(2+)</name>
        <dbReference type="ChEBI" id="CHEBI:29105"/>
        <label>1</label>
    </ligand>
</feature>
<dbReference type="CDD" id="cd17929">
    <property type="entry name" value="DEXHc_priA"/>
    <property type="match status" value="1"/>
</dbReference>
<protein>
    <recommendedName>
        <fullName evidence="12">Replication restart protein PriA</fullName>
    </recommendedName>
    <alternativeName>
        <fullName evidence="12">ATP-dependent DNA helicase PriA</fullName>
        <ecNumber evidence="12">5.6.2.4</ecNumber>
    </alternativeName>
    <alternativeName>
        <fullName evidence="12">DNA 3'-5' helicase PriA</fullName>
    </alternativeName>
</protein>
<dbReference type="GO" id="GO:0006310">
    <property type="term" value="P:DNA recombination"/>
    <property type="evidence" value="ECO:0007669"/>
    <property type="project" value="InterPro"/>
</dbReference>
<feature type="binding site" evidence="12">
    <location>
        <position position="544"/>
    </location>
    <ligand>
        <name>Zn(2+)</name>
        <dbReference type="ChEBI" id="CHEBI:29105"/>
        <label>2</label>
    </ligand>
</feature>
<feature type="binding site" evidence="12">
    <location>
        <position position="517"/>
    </location>
    <ligand>
        <name>Zn(2+)</name>
        <dbReference type="ChEBI" id="CHEBI:29105"/>
        <label>1</label>
    </ligand>
</feature>
<name>A0A831WU42_PROAE</name>
<keyword evidence="10 12" id="KW-0413">Isomerase</keyword>
<evidence type="ECO:0000256" key="4">
    <source>
        <dbReference type="ARBA" id="ARBA00022741"/>
    </source>
</evidence>
<feature type="binding site" evidence="12">
    <location>
        <position position="557"/>
    </location>
    <ligand>
        <name>Zn(2+)</name>
        <dbReference type="ChEBI" id="CHEBI:29105"/>
        <label>1</label>
    </ligand>
</feature>
<evidence type="ECO:0000256" key="1">
    <source>
        <dbReference type="ARBA" id="ARBA00022515"/>
    </source>
</evidence>
<dbReference type="InterPro" id="IPR006935">
    <property type="entry name" value="Helicase/UvrB_N"/>
</dbReference>
<comment type="catalytic activity">
    <reaction evidence="11 12">
        <text>ATP + H2O = ADP + phosphate + H(+)</text>
        <dbReference type="Rhea" id="RHEA:13065"/>
        <dbReference type="ChEBI" id="CHEBI:15377"/>
        <dbReference type="ChEBI" id="CHEBI:15378"/>
        <dbReference type="ChEBI" id="CHEBI:30616"/>
        <dbReference type="ChEBI" id="CHEBI:43474"/>
        <dbReference type="ChEBI" id="CHEBI:456216"/>
        <dbReference type="EC" id="5.6.2.4"/>
    </reaction>
</comment>
<dbReference type="InterPro" id="IPR014001">
    <property type="entry name" value="Helicase_ATP-bd"/>
</dbReference>
<evidence type="ECO:0000256" key="5">
    <source>
        <dbReference type="ARBA" id="ARBA00022801"/>
    </source>
</evidence>
<dbReference type="Pfam" id="PF00271">
    <property type="entry name" value="Helicase_C"/>
    <property type="match status" value="1"/>
</dbReference>
<evidence type="ECO:0000256" key="2">
    <source>
        <dbReference type="ARBA" id="ARBA00022705"/>
    </source>
</evidence>
<feature type="binding site" evidence="12">
    <location>
        <position position="526"/>
    </location>
    <ligand>
        <name>Zn(2+)</name>
        <dbReference type="ChEBI" id="CHEBI:29105"/>
        <label>2</label>
    </ligand>
</feature>
<comment type="caution">
    <text evidence="15">The sequence shown here is derived from an EMBL/GenBank/DDBJ whole genome shotgun (WGS) entry which is preliminary data.</text>
</comment>